<proteinExistence type="predicted"/>
<protein>
    <recommendedName>
        <fullName evidence="3">DUF924 domain-containing protein</fullName>
    </recommendedName>
</protein>
<dbReference type="Pfam" id="PF06041">
    <property type="entry name" value="DUF924"/>
    <property type="match status" value="1"/>
</dbReference>
<gene>
    <name evidence="1" type="ORF">GCM10007853_26720</name>
</gene>
<dbReference type="RefSeq" id="WP_284391643.1">
    <property type="nucleotide sequence ID" value="NZ_BSNK01000002.1"/>
</dbReference>
<sequence length="185" mass="20957">MITPSDVLDFWFADETKAHWFNSTPSFDAEISQTFQAAAETLAKGPFPHPVWEADAQSALALIIMLDQFPRNMFRGSPRAFAWDGHALGVTDRMVDSGWDLEIPTKKRSFVYMPLMHAEDLTAQNRCVELSGSRLDDGGSTLRHAKAHRDVIEKFRRFPYRNAVLGRDSTPEEYDFLKNGGYDPS</sequence>
<dbReference type="Proteomes" id="UP001161391">
    <property type="component" value="Unassembled WGS sequence"/>
</dbReference>
<evidence type="ECO:0000313" key="2">
    <source>
        <dbReference type="Proteomes" id="UP001161391"/>
    </source>
</evidence>
<dbReference type="SUPFAM" id="SSF48452">
    <property type="entry name" value="TPR-like"/>
    <property type="match status" value="1"/>
</dbReference>
<reference evidence="1" key="1">
    <citation type="journal article" date="2014" name="Int. J. Syst. Evol. Microbiol.">
        <title>Complete genome of a new Firmicutes species belonging to the dominant human colonic microbiota ('Ruminococcus bicirculans') reveals two chromosomes and a selective capacity to utilize plant glucans.</title>
        <authorList>
            <consortium name="NISC Comparative Sequencing Program"/>
            <person name="Wegmann U."/>
            <person name="Louis P."/>
            <person name="Goesmann A."/>
            <person name="Henrissat B."/>
            <person name="Duncan S.H."/>
            <person name="Flint H.J."/>
        </authorList>
    </citation>
    <scope>NUCLEOTIDE SEQUENCE</scope>
    <source>
        <strain evidence="1">NBRC 108219</strain>
    </source>
</reference>
<evidence type="ECO:0008006" key="3">
    <source>
        <dbReference type="Google" id="ProtNLM"/>
    </source>
</evidence>
<accession>A0ABQ5VBC8</accession>
<comment type="caution">
    <text evidence="1">The sequence shown here is derived from an EMBL/GenBank/DDBJ whole genome shotgun (WGS) entry which is preliminary data.</text>
</comment>
<dbReference type="EMBL" id="BSNK01000002">
    <property type="protein sequence ID" value="GLQ24798.1"/>
    <property type="molecule type" value="Genomic_DNA"/>
</dbReference>
<dbReference type="InterPro" id="IPR010323">
    <property type="entry name" value="DUF924"/>
</dbReference>
<organism evidence="1 2">
    <name type="scientific">Algimonas ampicilliniresistens</name>
    <dbReference type="NCBI Taxonomy" id="1298735"/>
    <lineage>
        <taxon>Bacteria</taxon>
        <taxon>Pseudomonadati</taxon>
        <taxon>Pseudomonadota</taxon>
        <taxon>Alphaproteobacteria</taxon>
        <taxon>Maricaulales</taxon>
        <taxon>Robiginitomaculaceae</taxon>
        <taxon>Algimonas</taxon>
    </lineage>
</organism>
<keyword evidence="2" id="KW-1185">Reference proteome</keyword>
<evidence type="ECO:0000313" key="1">
    <source>
        <dbReference type="EMBL" id="GLQ24798.1"/>
    </source>
</evidence>
<dbReference type="InterPro" id="IPR011990">
    <property type="entry name" value="TPR-like_helical_dom_sf"/>
</dbReference>
<dbReference type="Gene3D" id="1.20.58.320">
    <property type="entry name" value="TPR-like"/>
    <property type="match status" value="1"/>
</dbReference>
<reference evidence="1" key="2">
    <citation type="submission" date="2023-01" db="EMBL/GenBank/DDBJ databases">
        <title>Draft genome sequence of Algimonas ampicilliniresistens strain NBRC 108219.</title>
        <authorList>
            <person name="Sun Q."/>
            <person name="Mori K."/>
        </authorList>
    </citation>
    <scope>NUCLEOTIDE SEQUENCE</scope>
    <source>
        <strain evidence="1">NBRC 108219</strain>
    </source>
</reference>
<name>A0ABQ5VBC8_9PROT</name>
<dbReference type="Gene3D" id="1.25.40.10">
    <property type="entry name" value="Tetratricopeptide repeat domain"/>
    <property type="match status" value="1"/>
</dbReference>